<keyword evidence="1" id="KW-0472">Membrane</keyword>
<dbReference type="GO" id="GO:0015990">
    <property type="term" value="P:electron transport coupled proton transport"/>
    <property type="evidence" value="ECO:0007669"/>
    <property type="project" value="TreeGrafter"/>
</dbReference>
<dbReference type="GO" id="GO:0015078">
    <property type="term" value="F:proton transmembrane transporter activity"/>
    <property type="evidence" value="ECO:0007669"/>
    <property type="project" value="TreeGrafter"/>
</dbReference>
<dbReference type="GO" id="GO:0019646">
    <property type="term" value="P:aerobic electron transport chain"/>
    <property type="evidence" value="ECO:0007669"/>
    <property type="project" value="TreeGrafter"/>
</dbReference>
<feature type="transmembrane region" description="Helical" evidence="1">
    <location>
        <begin position="75"/>
        <end position="99"/>
    </location>
</feature>
<keyword evidence="1" id="KW-1133">Transmembrane helix</keyword>
<name>A0A494T5E6_SPHPE</name>
<dbReference type="RefSeq" id="WP_121150311.1">
    <property type="nucleotide sequence ID" value="NZ_CP032827.1"/>
</dbReference>
<dbReference type="KEGG" id="spha:D3Y57_00335"/>
<evidence type="ECO:0000256" key="1">
    <source>
        <dbReference type="SAM" id="Phobius"/>
    </source>
</evidence>
<sequence length="104" mass="11637">MTAMRNDKRREIQTYAIGLMLALAATGAAFALVHWPSFPARTTLGLVFGLALMQMIVHFQCFLHISLNRSSRDDLLLILFSTLIIIMMVAGTIVIMANLHSRMM</sequence>
<reference evidence="2 3" key="1">
    <citation type="submission" date="2018-09" db="EMBL/GenBank/DDBJ databases">
        <title>Sphingomonas peninsula sp. nov., isolated from fildes peninsula, Antarctic soil.</title>
        <authorList>
            <person name="Yingchao G."/>
        </authorList>
    </citation>
    <scope>NUCLEOTIDE SEQUENCE [LARGE SCALE GENOMIC DNA]</scope>
    <source>
        <strain evidence="2 3">YZ-8</strain>
        <plasmid evidence="2 3">unnamed2</plasmid>
    </source>
</reference>
<feature type="transmembrane region" description="Helical" evidence="1">
    <location>
        <begin position="12"/>
        <end position="32"/>
    </location>
</feature>
<dbReference type="PANTHER" id="PTHR36835:SF1">
    <property type="entry name" value="CYTOCHROME BO(3) UBIQUINOL OXIDASE SUBUNIT 4"/>
    <property type="match status" value="1"/>
</dbReference>
<dbReference type="PANTHER" id="PTHR36835">
    <property type="entry name" value="CYTOCHROME BO(3) UBIQUINOL OXIDASE SUBUNIT 4"/>
    <property type="match status" value="1"/>
</dbReference>
<dbReference type="GO" id="GO:0009319">
    <property type="term" value="C:cytochrome o ubiquinol oxidase complex"/>
    <property type="evidence" value="ECO:0007669"/>
    <property type="project" value="TreeGrafter"/>
</dbReference>
<dbReference type="OrthoDB" id="7278008at2"/>
<gene>
    <name evidence="2" type="ORF">D3Y57_00335</name>
</gene>
<geneLocation type="plasmid" evidence="2">
    <name>unnamed2</name>
</geneLocation>
<evidence type="ECO:0000313" key="2">
    <source>
        <dbReference type="EMBL" id="AYJ84597.1"/>
    </source>
</evidence>
<dbReference type="GO" id="GO:0009486">
    <property type="term" value="F:cytochrome bo3 ubiquinol oxidase activity"/>
    <property type="evidence" value="ECO:0007669"/>
    <property type="project" value="TreeGrafter"/>
</dbReference>
<dbReference type="InterPro" id="IPR050968">
    <property type="entry name" value="Cytochrome_c_oxidase_bac_sub4"/>
</dbReference>
<keyword evidence="2" id="KW-0614">Plasmid</keyword>
<dbReference type="Proteomes" id="UP000276254">
    <property type="component" value="Plasmid unnamed2"/>
</dbReference>
<accession>A0A494T5E6</accession>
<protein>
    <submittedName>
        <fullName evidence="2">Cytochrome-c oxidase</fullName>
    </submittedName>
</protein>
<proteinExistence type="predicted"/>
<keyword evidence="3" id="KW-1185">Reference proteome</keyword>
<feature type="transmembrane region" description="Helical" evidence="1">
    <location>
        <begin position="44"/>
        <end position="63"/>
    </location>
</feature>
<organism evidence="2 3">
    <name type="scientific">Sphingomonas paeninsulae</name>
    <dbReference type="NCBI Taxonomy" id="2319844"/>
    <lineage>
        <taxon>Bacteria</taxon>
        <taxon>Pseudomonadati</taxon>
        <taxon>Pseudomonadota</taxon>
        <taxon>Alphaproteobacteria</taxon>
        <taxon>Sphingomonadales</taxon>
        <taxon>Sphingomonadaceae</taxon>
        <taxon>Sphingomonas</taxon>
    </lineage>
</organism>
<keyword evidence="1" id="KW-0812">Transmembrane</keyword>
<dbReference type="EMBL" id="CP032827">
    <property type="protein sequence ID" value="AYJ84597.1"/>
    <property type="molecule type" value="Genomic_DNA"/>
</dbReference>
<dbReference type="GO" id="GO:0005886">
    <property type="term" value="C:plasma membrane"/>
    <property type="evidence" value="ECO:0007669"/>
    <property type="project" value="TreeGrafter"/>
</dbReference>
<dbReference type="AlphaFoldDB" id="A0A494T5E6"/>
<evidence type="ECO:0000313" key="3">
    <source>
        <dbReference type="Proteomes" id="UP000276254"/>
    </source>
</evidence>